<organism evidence="1">
    <name type="scientific">Arundo donax</name>
    <name type="common">Giant reed</name>
    <name type="synonym">Donax arundinaceus</name>
    <dbReference type="NCBI Taxonomy" id="35708"/>
    <lineage>
        <taxon>Eukaryota</taxon>
        <taxon>Viridiplantae</taxon>
        <taxon>Streptophyta</taxon>
        <taxon>Embryophyta</taxon>
        <taxon>Tracheophyta</taxon>
        <taxon>Spermatophyta</taxon>
        <taxon>Magnoliopsida</taxon>
        <taxon>Liliopsida</taxon>
        <taxon>Poales</taxon>
        <taxon>Poaceae</taxon>
        <taxon>PACMAD clade</taxon>
        <taxon>Arundinoideae</taxon>
        <taxon>Arundineae</taxon>
        <taxon>Arundo</taxon>
    </lineage>
</organism>
<dbReference type="EMBL" id="GBRH01243074">
    <property type="protein sequence ID" value="JAD54821.1"/>
    <property type="molecule type" value="Transcribed_RNA"/>
</dbReference>
<sequence>MWGQYSLKTDVYSFGVILLEIITAKRSLSPFGESPLYEALVKHVSKRFSSMDALGKIKLW</sequence>
<evidence type="ECO:0000313" key="1">
    <source>
        <dbReference type="EMBL" id="JAD54821.1"/>
    </source>
</evidence>
<dbReference type="SUPFAM" id="SSF56112">
    <property type="entry name" value="Protein kinase-like (PK-like)"/>
    <property type="match status" value="1"/>
</dbReference>
<dbReference type="AlphaFoldDB" id="A0A0A9AUL2"/>
<evidence type="ECO:0008006" key="2">
    <source>
        <dbReference type="Google" id="ProtNLM"/>
    </source>
</evidence>
<reference evidence="1" key="1">
    <citation type="submission" date="2014-09" db="EMBL/GenBank/DDBJ databases">
        <authorList>
            <person name="Magalhaes I.L.F."/>
            <person name="Oliveira U."/>
            <person name="Santos F.R."/>
            <person name="Vidigal T.H.D.A."/>
            <person name="Brescovit A.D."/>
            <person name="Santos A.J."/>
        </authorList>
    </citation>
    <scope>NUCLEOTIDE SEQUENCE</scope>
    <source>
        <tissue evidence="1">Shoot tissue taken approximately 20 cm above the soil surface</tissue>
    </source>
</reference>
<dbReference type="InterPro" id="IPR011009">
    <property type="entry name" value="Kinase-like_dom_sf"/>
</dbReference>
<accession>A0A0A9AUL2</accession>
<protein>
    <recommendedName>
        <fullName evidence="2">Serine-threonine/tyrosine-protein kinase catalytic domain-containing protein</fullName>
    </recommendedName>
</protein>
<proteinExistence type="predicted"/>
<dbReference type="Gene3D" id="1.10.510.10">
    <property type="entry name" value="Transferase(Phosphotransferase) domain 1"/>
    <property type="match status" value="1"/>
</dbReference>
<reference evidence="1" key="2">
    <citation type="journal article" date="2015" name="Data Brief">
        <title>Shoot transcriptome of the giant reed, Arundo donax.</title>
        <authorList>
            <person name="Barrero R.A."/>
            <person name="Guerrero F.D."/>
            <person name="Moolhuijzen P."/>
            <person name="Goolsby J.A."/>
            <person name="Tidwell J."/>
            <person name="Bellgard S.E."/>
            <person name="Bellgard M.I."/>
        </authorList>
    </citation>
    <scope>NUCLEOTIDE SEQUENCE</scope>
    <source>
        <tissue evidence="1">Shoot tissue taken approximately 20 cm above the soil surface</tissue>
    </source>
</reference>
<name>A0A0A9AUL2_ARUDO</name>